<dbReference type="EMBL" id="JAZHXI010000007">
    <property type="protein sequence ID" value="KAL2069854.1"/>
    <property type="molecule type" value="Genomic_DNA"/>
</dbReference>
<feature type="region of interest" description="Disordered" evidence="1">
    <location>
        <begin position="207"/>
        <end position="244"/>
    </location>
</feature>
<dbReference type="Proteomes" id="UP001595075">
    <property type="component" value="Unassembled WGS sequence"/>
</dbReference>
<sequence>MSYQQLATSSTEKEPLESAAAIEENNNLPEYEQNALEDVDLPVLILISHGHAPPLKPPPQLKFDVRNLTNPPKHIRDAYNGTSSRLQEWMLSDDRFVERRDIIRKGIQVVMMQMFSEREKGVLLKSGQTARTESNRAPRDQYAEKVESEDTSEDGDETSSEVESSTEHTDETVPPVLRVGIFCAMGRHRSVAMVEELAKMSWPGWQVEVQHRDLNKKRGRGKQSSGKESRGNRGGGIPSHFEDD</sequence>
<feature type="region of interest" description="Disordered" evidence="1">
    <location>
        <begin position="1"/>
        <end position="29"/>
    </location>
</feature>
<dbReference type="Pfam" id="PF22740">
    <property type="entry name" value="PapZ_C"/>
    <property type="match status" value="1"/>
</dbReference>
<accession>A0ABR4CJA2</accession>
<feature type="region of interest" description="Disordered" evidence="1">
    <location>
        <begin position="123"/>
        <end position="173"/>
    </location>
</feature>
<comment type="caution">
    <text evidence="3">The sequence shown here is derived from an EMBL/GenBank/DDBJ whole genome shotgun (WGS) entry which is preliminary data.</text>
</comment>
<protein>
    <recommendedName>
        <fullName evidence="2">RapZ C-terminal domain-containing protein</fullName>
    </recommendedName>
</protein>
<feature type="compositionally biased region" description="Acidic residues" evidence="1">
    <location>
        <begin position="149"/>
        <end position="160"/>
    </location>
</feature>
<feature type="compositionally biased region" description="Polar residues" evidence="1">
    <location>
        <begin position="1"/>
        <end position="10"/>
    </location>
</feature>
<evidence type="ECO:0000256" key="1">
    <source>
        <dbReference type="SAM" id="MobiDB-lite"/>
    </source>
</evidence>
<proteinExistence type="predicted"/>
<keyword evidence="4" id="KW-1185">Reference proteome</keyword>
<reference evidence="3 4" key="1">
    <citation type="journal article" date="2024" name="Commun. Biol.">
        <title>Comparative genomic analysis of thermophilic fungi reveals convergent evolutionary adaptations and gene losses.</title>
        <authorList>
            <person name="Steindorff A.S."/>
            <person name="Aguilar-Pontes M.V."/>
            <person name="Robinson A.J."/>
            <person name="Andreopoulos B."/>
            <person name="LaButti K."/>
            <person name="Kuo A."/>
            <person name="Mondo S."/>
            <person name="Riley R."/>
            <person name="Otillar R."/>
            <person name="Haridas S."/>
            <person name="Lipzen A."/>
            <person name="Grimwood J."/>
            <person name="Schmutz J."/>
            <person name="Clum A."/>
            <person name="Reid I.D."/>
            <person name="Moisan M.C."/>
            <person name="Butler G."/>
            <person name="Nguyen T.T.M."/>
            <person name="Dewar K."/>
            <person name="Conant G."/>
            <person name="Drula E."/>
            <person name="Henrissat B."/>
            <person name="Hansel C."/>
            <person name="Singer S."/>
            <person name="Hutchinson M.I."/>
            <person name="de Vries R.P."/>
            <person name="Natvig D.O."/>
            <person name="Powell A.J."/>
            <person name="Tsang A."/>
            <person name="Grigoriev I.V."/>
        </authorList>
    </citation>
    <scope>NUCLEOTIDE SEQUENCE [LARGE SCALE GENOMIC DNA]</scope>
    <source>
        <strain evidence="3 4">CBS 494.80</strain>
    </source>
</reference>
<organism evidence="3 4">
    <name type="scientific">Oculimacula yallundae</name>
    <dbReference type="NCBI Taxonomy" id="86028"/>
    <lineage>
        <taxon>Eukaryota</taxon>
        <taxon>Fungi</taxon>
        <taxon>Dikarya</taxon>
        <taxon>Ascomycota</taxon>
        <taxon>Pezizomycotina</taxon>
        <taxon>Leotiomycetes</taxon>
        <taxon>Helotiales</taxon>
        <taxon>Ploettnerulaceae</taxon>
        <taxon>Oculimacula</taxon>
    </lineage>
</organism>
<dbReference type="InterPro" id="IPR053931">
    <property type="entry name" value="RapZ_C"/>
</dbReference>
<evidence type="ECO:0000313" key="4">
    <source>
        <dbReference type="Proteomes" id="UP001595075"/>
    </source>
</evidence>
<evidence type="ECO:0000259" key="2">
    <source>
        <dbReference type="Pfam" id="PF22740"/>
    </source>
</evidence>
<evidence type="ECO:0000313" key="3">
    <source>
        <dbReference type="EMBL" id="KAL2069854.1"/>
    </source>
</evidence>
<feature type="compositionally biased region" description="Basic and acidic residues" evidence="1">
    <location>
        <begin position="133"/>
        <end position="148"/>
    </location>
</feature>
<name>A0ABR4CJA2_9HELO</name>
<gene>
    <name evidence="3" type="ORF">VTL71DRAFT_14533</name>
</gene>
<feature type="domain" description="RapZ C-terminal" evidence="2">
    <location>
        <begin position="155"/>
        <end position="214"/>
    </location>
</feature>